<evidence type="ECO:0000313" key="3">
    <source>
        <dbReference type="Proteomes" id="UP000530928"/>
    </source>
</evidence>
<keyword evidence="1" id="KW-0812">Transmembrane</keyword>
<keyword evidence="1" id="KW-0472">Membrane</keyword>
<dbReference type="RefSeq" id="WP_181612733.1">
    <property type="nucleotide sequence ID" value="NZ_BAABAM010000005.1"/>
</dbReference>
<accession>A0A7W0HSE3</accession>
<dbReference type="AlphaFoldDB" id="A0A7W0HSE3"/>
<gene>
    <name evidence="2" type="ORF">HNR30_005354</name>
</gene>
<organism evidence="2 3">
    <name type="scientific">Nonomuraea soli</name>
    <dbReference type="NCBI Taxonomy" id="1032476"/>
    <lineage>
        <taxon>Bacteria</taxon>
        <taxon>Bacillati</taxon>
        <taxon>Actinomycetota</taxon>
        <taxon>Actinomycetes</taxon>
        <taxon>Streptosporangiales</taxon>
        <taxon>Streptosporangiaceae</taxon>
        <taxon>Nonomuraea</taxon>
    </lineage>
</organism>
<name>A0A7W0HSE3_9ACTN</name>
<reference evidence="2 3" key="1">
    <citation type="submission" date="2020-07" db="EMBL/GenBank/DDBJ databases">
        <title>Genomic Encyclopedia of Type Strains, Phase IV (KMG-IV): sequencing the most valuable type-strain genomes for metagenomic binning, comparative biology and taxonomic classification.</title>
        <authorList>
            <person name="Goeker M."/>
        </authorList>
    </citation>
    <scope>NUCLEOTIDE SEQUENCE [LARGE SCALE GENOMIC DNA]</scope>
    <source>
        <strain evidence="2 3">DSM 45533</strain>
    </source>
</reference>
<evidence type="ECO:0000313" key="2">
    <source>
        <dbReference type="EMBL" id="MBA2893993.1"/>
    </source>
</evidence>
<sequence length="87" mass="9011">MTRKLLAVLAVVAALLAALWAIGLLYTGPSEFATFGHTCVHGLGCPEFDAQGAFTGFAQPLWAKLTGVALGAMAAGAIVWIVRGKRP</sequence>
<proteinExistence type="predicted"/>
<dbReference type="Proteomes" id="UP000530928">
    <property type="component" value="Unassembled WGS sequence"/>
</dbReference>
<dbReference type="EMBL" id="JACDUR010000005">
    <property type="protein sequence ID" value="MBA2893993.1"/>
    <property type="molecule type" value="Genomic_DNA"/>
</dbReference>
<keyword evidence="1" id="KW-1133">Transmembrane helix</keyword>
<feature type="transmembrane region" description="Helical" evidence="1">
    <location>
        <begin position="61"/>
        <end position="82"/>
    </location>
</feature>
<evidence type="ECO:0000256" key="1">
    <source>
        <dbReference type="SAM" id="Phobius"/>
    </source>
</evidence>
<keyword evidence="3" id="KW-1185">Reference proteome</keyword>
<protein>
    <submittedName>
        <fullName evidence="2">Uncharacterized protein</fullName>
    </submittedName>
</protein>
<comment type="caution">
    <text evidence="2">The sequence shown here is derived from an EMBL/GenBank/DDBJ whole genome shotgun (WGS) entry which is preliminary data.</text>
</comment>